<feature type="domain" description="Ribosomal RNA small subunit methyltransferase E methyltransferase" evidence="13">
    <location>
        <begin position="73"/>
        <end position="235"/>
    </location>
</feature>
<comment type="similarity">
    <text evidence="2 12">Belongs to the RNA methyltransferase RsmE family.</text>
</comment>
<dbReference type="InterPro" id="IPR046886">
    <property type="entry name" value="RsmE_MTase_dom"/>
</dbReference>
<evidence type="ECO:0000259" key="14">
    <source>
        <dbReference type="Pfam" id="PF20260"/>
    </source>
</evidence>
<evidence type="ECO:0000256" key="7">
    <source>
        <dbReference type="ARBA" id="ARBA00022603"/>
    </source>
</evidence>
<evidence type="ECO:0000313" key="15">
    <source>
        <dbReference type="EMBL" id="MBC8547741.1"/>
    </source>
</evidence>
<sequence length="242" mass="25833">MPRFFTQGVSGDTIIITGGDAAHIGRVLRMAVGDELVVCDTGTDIEYYCRIAAIAPDAVTLAVDRAQNSAAEPDVRVHLYMALPKGDKLELVIQKAVELGVCDVTPILTRRCVSRPDAKSLAKKQDRWQKIAAEAAKQCGRARIPAVRPTLDWTAALDELAGQPLSILFYELGGAPLRTLLAGTSADIAIVVGAEGGFDESEVEQALARGVKTATLGRRILRCETAPLCALSAIMYETGNLD</sequence>
<evidence type="ECO:0000256" key="10">
    <source>
        <dbReference type="ARBA" id="ARBA00025699"/>
    </source>
</evidence>
<name>A0A926DZI1_9FIRM</name>
<keyword evidence="5 12" id="KW-0963">Cytoplasm</keyword>
<dbReference type="Pfam" id="PF20260">
    <property type="entry name" value="PUA_4"/>
    <property type="match status" value="1"/>
</dbReference>
<keyword evidence="8 12" id="KW-0808">Transferase</keyword>
<evidence type="ECO:0000256" key="5">
    <source>
        <dbReference type="ARBA" id="ARBA00022490"/>
    </source>
</evidence>
<protein>
    <recommendedName>
        <fullName evidence="4 12">Ribosomal RNA small subunit methyltransferase E</fullName>
        <ecNumber evidence="3 12">2.1.1.193</ecNumber>
    </recommendedName>
</protein>
<dbReference type="SUPFAM" id="SSF75217">
    <property type="entry name" value="alpha/beta knot"/>
    <property type="match status" value="1"/>
</dbReference>
<proteinExistence type="inferred from homology"/>
<comment type="function">
    <text evidence="10 12">Specifically methylates the N3 position of the uracil ring of uridine 1498 (m3U1498) in 16S rRNA. Acts on the fully assembled 30S ribosomal subunit.</text>
</comment>
<evidence type="ECO:0000256" key="3">
    <source>
        <dbReference type="ARBA" id="ARBA00012328"/>
    </source>
</evidence>
<evidence type="ECO:0000256" key="8">
    <source>
        <dbReference type="ARBA" id="ARBA00022679"/>
    </source>
</evidence>
<dbReference type="Proteomes" id="UP000653127">
    <property type="component" value="Unassembled WGS sequence"/>
</dbReference>
<reference evidence="15" key="1">
    <citation type="submission" date="2020-08" db="EMBL/GenBank/DDBJ databases">
        <title>Genome public.</title>
        <authorList>
            <person name="Liu C."/>
            <person name="Sun Q."/>
        </authorList>
    </citation>
    <scope>NUCLEOTIDE SEQUENCE</scope>
    <source>
        <strain evidence="15">NSJ-31</strain>
    </source>
</reference>
<dbReference type="PANTHER" id="PTHR30027">
    <property type="entry name" value="RIBOSOMAL RNA SMALL SUBUNIT METHYLTRANSFERASE E"/>
    <property type="match status" value="1"/>
</dbReference>
<feature type="domain" description="Ribosomal RNA small subunit methyltransferase E PUA-like" evidence="14">
    <location>
        <begin position="16"/>
        <end position="62"/>
    </location>
</feature>
<keyword evidence="16" id="KW-1185">Reference proteome</keyword>
<dbReference type="GO" id="GO:0070042">
    <property type="term" value="F:rRNA (uridine-N3-)-methyltransferase activity"/>
    <property type="evidence" value="ECO:0007669"/>
    <property type="project" value="TreeGrafter"/>
</dbReference>
<comment type="subcellular location">
    <subcellularLocation>
        <location evidence="1 12">Cytoplasm</location>
    </subcellularLocation>
</comment>
<dbReference type="CDD" id="cd18084">
    <property type="entry name" value="RsmE-like"/>
    <property type="match status" value="1"/>
</dbReference>
<keyword evidence="6 12" id="KW-0698">rRNA processing</keyword>
<evidence type="ECO:0000256" key="2">
    <source>
        <dbReference type="ARBA" id="ARBA00005528"/>
    </source>
</evidence>
<evidence type="ECO:0000256" key="1">
    <source>
        <dbReference type="ARBA" id="ARBA00004496"/>
    </source>
</evidence>
<evidence type="ECO:0000256" key="4">
    <source>
        <dbReference type="ARBA" id="ARBA00013673"/>
    </source>
</evidence>
<dbReference type="InterPro" id="IPR029026">
    <property type="entry name" value="tRNA_m1G_MTases_N"/>
</dbReference>
<dbReference type="InterPro" id="IPR029028">
    <property type="entry name" value="Alpha/beta_knot_MTases"/>
</dbReference>
<dbReference type="RefSeq" id="WP_249283768.1">
    <property type="nucleotide sequence ID" value="NZ_JACRST010000035.1"/>
</dbReference>
<dbReference type="Pfam" id="PF04452">
    <property type="entry name" value="Methyltrans_RNA"/>
    <property type="match status" value="1"/>
</dbReference>
<dbReference type="SUPFAM" id="SSF88697">
    <property type="entry name" value="PUA domain-like"/>
    <property type="match status" value="1"/>
</dbReference>
<comment type="catalytic activity">
    <reaction evidence="11 12">
        <text>uridine(1498) in 16S rRNA + S-adenosyl-L-methionine = N(3)-methyluridine(1498) in 16S rRNA + S-adenosyl-L-homocysteine + H(+)</text>
        <dbReference type="Rhea" id="RHEA:42920"/>
        <dbReference type="Rhea" id="RHEA-COMP:10283"/>
        <dbReference type="Rhea" id="RHEA-COMP:10284"/>
        <dbReference type="ChEBI" id="CHEBI:15378"/>
        <dbReference type="ChEBI" id="CHEBI:57856"/>
        <dbReference type="ChEBI" id="CHEBI:59789"/>
        <dbReference type="ChEBI" id="CHEBI:65315"/>
        <dbReference type="ChEBI" id="CHEBI:74502"/>
        <dbReference type="EC" id="2.1.1.193"/>
    </reaction>
</comment>
<dbReference type="EC" id="2.1.1.193" evidence="3 12"/>
<keyword evidence="7 12" id="KW-0489">Methyltransferase</keyword>
<evidence type="ECO:0000313" key="16">
    <source>
        <dbReference type="Proteomes" id="UP000653127"/>
    </source>
</evidence>
<dbReference type="InterPro" id="IPR006700">
    <property type="entry name" value="RsmE"/>
</dbReference>
<gene>
    <name evidence="15" type="ORF">H8711_12535</name>
</gene>
<evidence type="ECO:0000259" key="13">
    <source>
        <dbReference type="Pfam" id="PF04452"/>
    </source>
</evidence>
<evidence type="ECO:0000256" key="11">
    <source>
        <dbReference type="ARBA" id="ARBA00047944"/>
    </source>
</evidence>
<organism evidence="15 16">
    <name type="scientific">Ligaoa zhengdingensis</name>
    <dbReference type="NCBI Taxonomy" id="2763658"/>
    <lineage>
        <taxon>Bacteria</taxon>
        <taxon>Bacillati</taxon>
        <taxon>Bacillota</taxon>
        <taxon>Clostridia</taxon>
        <taxon>Eubacteriales</taxon>
        <taxon>Oscillospiraceae</taxon>
        <taxon>Ligaoa</taxon>
    </lineage>
</organism>
<dbReference type="InterPro" id="IPR015947">
    <property type="entry name" value="PUA-like_sf"/>
</dbReference>
<dbReference type="PIRSF" id="PIRSF015601">
    <property type="entry name" value="MTase_slr0722"/>
    <property type="match status" value="1"/>
</dbReference>
<comment type="caution">
    <text evidence="15">The sequence shown here is derived from an EMBL/GenBank/DDBJ whole genome shotgun (WGS) entry which is preliminary data.</text>
</comment>
<dbReference type="GO" id="GO:0005737">
    <property type="term" value="C:cytoplasm"/>
    <property type="evidence" value="ECO:0007669"/>
    <property type="project" value="UniProtKB-SubCell"/>
</dbReference>
<accession>A0A926DZI1</accession>
<dbReference type="NCBIfam" id="TIGR00046">
    <property type="entry name" value="RsmE family RNA methyltransferase"/>
    <property type="match status" value="1"/>
</dbReference>
<evidence type="ECO:0000256" key="6">
    <source>
        <dbReference type="ARBA" id="ARBA00022552"/>
    </source>
</evidence>
<dbReference type="GO" id="GO:0070475">
    <property type="term" value="P:rRNA base methylation"/>
    <property type="evidence" value="ECO:0007669"/>
    <property type="project" value="TreeGrafter"/>
</dbReference>
<dbReference type="NCBIfam" id="NF008692">
    <property type="entry name" value="PRK11713.1-5"/>
    <property type="match status" value="1"/>
</dbReference>
<keyword evidence="9 12" id="KW-0949">S-adenosyl-L-methionine</keyword>
<dbReference type="InterPro" id="IPR046887">
    <property type="entry name" value="RsmE_PUA-like"/>
</dbReference>
<dbReference type="EMBL" id="JACRST010000035">
    <property type="protein sequence ID" value="MBC8547741.1"/>
    <property type="molecule type" value="Genomic_DNA"/>
</dbReference>
<dbReference type="Gene3D" id="3.40.1280.10">
    <property type="match status" value="1"/>
</dbReference>
<dbReference type="PANTHER" id="PTHR30027:SF3">
    <property type="entry name" value="16S RRNA (URACIL(1498)-N(3))-METHYLTRANSFERASE"/>
    <property type="match status" value="1"/>
</dbReference>
<evidence type="ECO:0000256" key="9">
    <source>
        <dbReference type="ARBA" id="ARBA00022691"/>
    </source>
</evidence>
<evidence type="ECO:0000256" key="12">
    <source>
        <dbReference type="PIRNR" id="PIRNR015601"/>
    </source>
</evidence>
<dbReference type="AlphaFoldDB" id="A0A926DZI1"/>